<comment type="catalytic activity">
    <reaction evidence="3">
        <text>a diacylglycerol + H2O = a monoacylglycerol + a fatty acid + H(+)</text>
        <dbReference type="Rhea" id="RHEA:32731"/>
        <dbReference type="ChEBI" id="CHEBI:15377"/>
        <dbReference type="ChEBI" id="CHEBI:15378"/>
        <dbReference type="ChEBI" id="CHEBI:17408"/>
        <dbReference type="ChEBI" id="CHEBI:18035"/>
        <dbReference type="ChEBI" id="CHEBI:28868"/>
    </reaction>
</comment>
<keyword evidence="1" id="KW-1015">Disulfide bond</keyword>
<dbReference type="PANTHER" id="PTHR45856:SF25">
    <property type="entry name" value="FUNGAL LIPASE-LIKE DOMAIN-CONTAINING PROTEIN"/>
    <property type="match status" value="1"/>
</dbReference>
<dbReference type="Proteomes" id="UP001212997">
    <property type="component" value="Unassembled WGS sequence"/>
</dbReference>
<dbReference type="Pfam" id="PF01764">
    <property type="entry name" value="Lipase_3"/>
    <property type="match status" value="1"/>
</dbReference>
<evidence type="ECO:0000256" key="4">
    <source>
        <dbReference type="ARBA" id="ARBA00048461"/>
    </source>
</evidence>
<evidence type="ECO:0000256" key="2">
    <source>
        <dbReference type="ARBA" id="ARBA00043996"/>
    </source>
</evidence>
<dbReference type="CDD" id="cd00519">
    <property type="entry name" value="Lipase_3"/>
    <property type="match status" value="1"/>
</dbReference>
<gene>
    <name evidence="7" type="ORF">NLI96_g5674</name>
</gene>
<dbReference type="Gene3D" id="3.40.50.1820">
    <property type="entry name" value="alpha/beta hydrolase"/>
    <property type="match status" value="1"/>
</dbReference>
<dbReference type="EMBL" id="JANAWD010000190">
    <property type="protein sequence ID" value="KAJ3484414.1"/>
    <property type="molecule type" value="Genomic_DNA"/>
</dbReference>
<dbReference type="SUPFAM" id="SSF53474">
    <property type="entry name" value="alpha/beta-Hydrolases"/>
    <property type="match status" value="1"/>
</dbReference>
<evidence type="ECO:0000256" key="5">
    <source>
        <dbReference type="SAM" id="SignalP"/>
    </source>
</evidence>
<feature type="chain" id="PRO_5042090030" description="Fungal lipase-type domain-containing protein" evidence="5">
    <location>
        <begin position="20"/>
        <end position="295"/>
    </location>
</feature>
<comment type="caution">
    <text evidence="7">The sequence shown here is derived from an EMBL/GenBank/DDBJ whole genome shotgun (WGS) entry which is preliminary data.</text>
</comment>
<proteinExistence type="inferred from homology"/>
<dbReference type="InterPro" id="IPR029058">
    <property type="entry name" value="AB_hydrolase_fold"/>
</dbReference>
<feature type="signal peptide" evidence="5">
    <location>
        <begin position="1"/>
        <end position="19"/>
    </location>
</feature>
<reference evidence="7" key="1">
    <citation type="submission" date="2022-07" db="EMBL/GenBank/DDBJ databases">
        <title>Genome Sequence of Physisporinus lineatus.</title>
        <authorList>
            <person name="Buettner E."/>
        </authorList>
    </citation>
    <scope>NUCLEOTIDE SEQUENCE</scope>
    <source>
        <strain evidence="7">VT162</strain>
    </source>
</reference>
<name>A0AAD5V346_9APHY</name>
<comment type="catalytic activity">
    <reaction evidence="4">
        <text>a monoacylglycerol + H2O = glycerol + a fatty acid + H(+)</text>
        <dbReference type="Rhea" id="RHEA:15245"/>
        <dbReference type="ChEBI" id="CHEBI:15377"/>
        <dbReference type="ChEBI" id="CHEBI:15378"/>
        <dbReference type="ChEBI" id="CHEBI:17408"/>
        <dbReference type="ChEBI" id="CHEBI:17754"/>
        <dbReference type="ChEBI" id="CHEBI:28868"/>
    </reaction>
</comment>
<evidence type="ECO:0000256" key="3">
    <source>
        <dbReference type="ARBA" id="ARBA00047591"/>
    </source>
</evidence>
<feature type="domain" description="Fungal lipase-type" evidence="6">
    <location>
        <begin position="102"/>
        <end position="236"/>
    </location>
</feature>
<dbReference type="PANTHER" id="PTHR45856">
    <property type="entry name" value="ALPHA/BETA-HYDROLASES SUPERFAMILY PROTEIN"/>
    <property type="match status" value="1"/>
</dbReference>
<dbReference type="AlphaFoldDB" id="A0AAD5V346"/>
<dbReference type="InterPro" id="IPR002921">
    <property type="entry name" value="Fungal_lipase-type"/>
</dbReference>
<dbReference type="GO" id="GO:0006629">
    <property type="term" value="P:lipid metabolic process"/>
    <property type="evidence" value="ECO:0007669"/>
    <property type="project" value="InterPro"/>
</dbReference>
<organism evidence="7 8">
    <name type="scientific">Meripilus lineatus</name>
    <dbReference type="NCBI Taxonomy" id="2056292"/>
    <lineage>
        <taxon>Eukaryota</taxon>
        <taxon>Fungi</taxon>
        <taxon>Dikarya</taxon>
        <taxon>Basidiomycota</taxon>
        <taxon>Agaricomycotina</taxon>
        <taxon>Agaricomycetes</taxon>
        <taxon>Polyporales</taxon>
        <taxon>Meripilaceae</taxon>
        <taxon>Meripilus</taxon>
    </lineage>
</organism>
<dbReference type="InterPro" id="IPR051218">
    <property type="entry name" value="Sec_MonoDiacylglyc_Lipase"/>
</dbReference>
<evidence type="ECO:0000256" key="1">
    <source>
        <dbReference type="ARBA" id="ARBA00023157"/>
    </source>
</evidence>
<keyword evidence="5" id="KW-0732">Signal</keyword>
<sequence>MLLLSFAYTLLSTFIVSYALPALDSPTTGEVITSLPEAEIAKFRPYSYYASTGNCNPSLTRNWTCGTNCEANPTFEPVASGGDGDKVQFWFVGYDPTLDTVVVSHQGTDFSKIKPVLTDIDLDLRELDSGLFRGVSQSVKVHHGFRDAHARAFTRSVFQHPVLKILSSFKDSSGAAIALLDSVFLALHLPNVVFKTVVYAMPRVGNQAFANYVDEHLHDLRHINNKRDPVPILPGMFLGYHQPSGEIHIGDDDVWYVCPGQDNTSELCSTGAVRDVLNSRPGDHVGPFNGAIMTC</sequence>
<evidence type="ECO:0000313" key="8">
    <source>
        <dbReference type="Proteomes" id="UP001212997"/>
    </source>
</evidence>
<evidence type="ECO:0000259" key="6">
    <source>
        <dbReference type="Pfam" id="PF01764"/>
    </source>
</evidence>
<evidence type="ECO:0000313" key="7">
    <source>
        <dbReference type="EMBL" id="KAJ3484414.1"/>
    </source>
</evidence>
<protein>
    <recommendedName>
        <fullName evidence="6">Fungal lipase-type domain-containing protein</fullName>
    </recommendedName>
</protein>
<comment type="similarity">
    <text evidence="2">Belongs to the AB hydrolase superfamily. Lipase family. Class 3 subfamily.</text>
</comment>
<keyword evidence="8" id="KW-1185">Reference proteome</keyword>
<accession>A0AAD5V346</accession>